<feature type="compositionally biased region" description="Basic and acidic residues" evidence="5">
    <location>
        <begin position="466"/>
        <end position="481"/>
    </location>
</feature>
<evidence type="ECO:0000313" key="8">
    <source>
        <dbReference type="EMBL" id="MBM4627795.1"/>
    </source>
</evidence>
<feature type="transmembrane region" description="Helical" evidence="6">
    <location>
        <begin position="345"/>
        <end position="367"/>
    </location>
</feature>
<dbReference type="PANTHER" id="PTHR11662">
    <property type="entry name" value="SOLUTE CARRIER FAMILY 17"/>
    <property type="match status" value="1"/>
</dbReference>
<protein>
    <submittedName>
        <fullName evidence="9">MFS transporter</fullName>
    </submittedName>
</protein>
<comment type="subcellular location">
    <subcellularLocation>
        <location evidence="1">Cell membrane</location>
        <topology evidence="1">Multi-pass membrane protein</topology>
    </subcellularLocation>
</comment>
<feature type="region of interest" description="Disordered" evidence="5">
    <location>
        <begin position="1"/>
        <end position="25"/>
    </location>
</feature>
<feature type="domain" description="Major facilitator superfamily (MFS) profile" evidence="7">
    <location>
        <begin position="36"/>
        <end position="438"/>
    </location>
</feature>
<dbReference type="SUPFAM" id="SSF103473">
    <property type="entry name" value="MFS general substrate transporter"/>
    <property type="match status" value="1"/>
</dbReference>
<feature type="transmembrane region" description="Helical" evidence="6">
    <location>
        <begin position="190"/>
        <end position="209"/>
    </location>
</feature>
<feature type="compositionally biased region" description="Basic and acidic residues" evidence="5">
    <location>
        <begin position="1"/>
        <end position="10"/>
    </location>
</feature>
<dbReference type="GO" id="GO:0022857">
    <property type="term" value="F:transmembrane transporter activity"/>
    <property type="evidence" value="ECO:0007669"/>
    <property type="project" value="InterPro"/>
</dbReference>
<dbReference type="Proteomes" id="UP000738270">
    <property type="component" value="Unassembled WGS sequence"/>
</dbReference>
<proteinExistence type="predicted"/>
<dbReference type="PROSITE" id="PS50850">
    <property type="entry name" value="MFS"/>
    <property type="match status" value="1"/>
</dbReference>
<dbReference type="EMBL" id="WUXD01000011">
    <property type="protein sequence ID" value="MBM4627795.1"/>
    <property type="molecule type" value="Genomic_DNA"/>
</dbReference>
<comment type="caution">
    <text evidence="9">The sequence shown here is derived from an EMBL/GenBank/DDBJ whole genome shotgun (WGS) entry which is preliminary data.</text>
</comment>
<dbReference type="Gene3D" id="1.20.1250.20">
    <property type="entry name" value="MFS general substrate transporter like domains"/>
    <property type="match status" value="2"/>
</dbReference>
<feature type="transmembrane region" description="Helical" evidence="6">
    <location>
        <begin position="240"/>
        <end position="264"/>
    </location>
</feature>
<feature type="transmembrane region" description="Helical" evidence="6">
    <location>
        <begin position="100"/>
        <end position="125"/>
    </location>
</feature>
<gene>
    <name evidence="9" type="ORF">A5N68_16055</name>
    <name evidence="8" type="ORF">GS453_13200</name>
</gene>
<dbReference type="EMBL" id="LWIC01000006">
    <property type="protein sequence ID" value="ORM25464.1"/>
    <property type="molecule type" value="Genomic_DNA"/>
</dbReference>
<feature type="transmembrane region" description="Helical" evidence="6">
    <location>
        <begin position="72"/>
        <end position="93"/>
    </location>
</feature>
<dbReference type="GO" id="GO:0005886">
    <property type="term" value="C:plasma membrane"/>
    <property type="evidence" value="ECO:0007669"/>
    <property type="project" value="UniProtKB-SubCell"/>
</dbReference>
<feature type="transmembrane region" description="Helical" evidence="6">
    <location>
        <begin position="131"/>
        <end position="152"/>
    </location>
</feature>
<feature type="region of interest" description="Disordered" evidence="5">
    <location>
        <begin position="452"/>
        <end position="481"/>
    </location>
</feature>
<evidence type="ECO:0000313" key="9">
    <source>
        <dbReference type="EMBL" id="ORM25464.1"/>
    </source>
</evidence>
<evidence type="ECO:0000256" key="3">
    <source>
        <dbReference type="ARBA" id="ARBA00022989"/>
    </source>
</evidence>
<sequence>MSITDRRNATGDDAAPITPAGSTSAGTWTARTAWSITLLVMVLHTVNFADKAVLGVVARPMAEDLGLSNADIGLLGSVFYVLFVVTGLLGGFIADRVKIVWVLLAMALLWSLVQIPILLVGTFGALIVSRILLGAAEGPAASLVNVAVFGWFPKSKRGFPSAVVSSGSSVAKILVVPALTVVVATFGWKSAFFTMMLVGVIWAVVWIFVGKDGPYSVNSARERAKESGQSVVKRVSILRIAALPTFWGGVLGLFAIYGMVTVVLTWLPSYFEEGLGYSRINSGLLFALPSVTGMGAMLLGSFVTDRLSVRGMTVRASRGMVSVAALLLCGACLAVIPFVGPSWAVVTLLVTGYGIGVGVLPLMFVAITHISPERQVASTLGVFVALFQSSGIVAPWLTGYLVDAAPTPVDGYTSAFQLLGVLTLVGAVVMFLTINPERDRARIARIDALTDADGSAEDSALYAASSRREPAASDESRRADS</sequence>
<dbReference type="RefSeq" id="WP_049910672.1">
    <property type="nucleotide sequence ID" value="NZ_AP025268.1"/>
</dbReference>
<evidence type="ECO:0000256" key="4">
    <source>
        <dbReference type="ARBA" id="ARBA00023136"/>
    </source>
</evidence>
<organism evidence="9 10">
    <name type="scientific">Rhodococcus hoagii</name>
    <name type="common">Corynebacterium equii</name>
    <dbReference type="NCBI Taxonomy" id="43767"/>
    <lineage>
        <taxon>Bacteria</taxon>
        <taxon>Bacillati</taxon>
        <taxon>Actinomycetota</taxon>
        <taxon>Actinomycetes</taxon>
        <taxon>Mycobacteriales</taxon>
        <taxon>Nocardiaceae</taxon>
        <taxon>Prescottella</taxon>
    </lineage>
</organism>
<dbReference type="PANTHER" id="PTHR11662:SF450">
    <property type="entry name" value="BLR1003 PROTEIN"/>
    <property type="match status" value="1"/>
</dbReference>
<keyword evidence="2 6" id="KW-0812">Transmembrane</keyword>
<evidence type="ECO:0000256" key="1">
    <source>
        <dbReference type="ARBA" id="ARBA00004651"/>
    </source>
</evidence>
<dbReference type="Proteomes" id="UP000193518">
    <property type="component" value="Unassembled WGS sequence"/>
</dbReference>
<feature type="transmembrane region" description="Helical" evidence="6">
    <location>
        <begin position="414"/>
        <end position="434"/>
    </location>
</feature>
<dbReference type="InterPro" id="IPR020846">
    <property type="entry name" value="MFS_dom"/>
</dbReference>
<reference evidence="8" key="2">
    <citation type="submission" date="2019-11" db="EMBL/GenBank/DDBJ databases">
        <title>Spread of Macrolides and rifampicin resistant Rhodococcus equi in clinical isolates in the USA.</title>
        <authorList>
            <person name="Alvarez-Narvaez S."/>
            <person name="Huber L."/>
            <person name="Cohen N.D."/>
            <person name="Slovis N."/>
            <person name="Greiter M."/>
            <person name="Giguere S."/>
            <person name="Hart K."/>
        </authorList>
    </citation>
    <scope>NUCLEOTIDE SEQUENCE</scope>
    <source>
        <strain evidence="8">Lh_38</strain>
    </source>
</reference>
<feature type="transmembrane region" description="Helical" evidence="6">
    <location>
        <begin position="379"/>
        <end position="402"/>
    </location>
</feature>
<evidence type="ECO:0000259" key="7">
    <source>
        <dbReference type="PROSITE" id="PS50850"/>
    </source>
</evidence>
<evidence type="ECO:0000256" key="6">
    <source>
        <dbReference type="SAM" id="Phobius"/>
    </source>
</evidence>
<dbReference type="InterPro" id="IPR036259">
    <property type="entry name" value="MFS_trans_sf"/>
</dbReference>
<reference evidence="9 10" key="1">
    <citation type="journal article" date="2016" name="Genome Biol. Evol.">
        <title>Pangenome and Phylogenomic Analysis of the Pathogenic Actinobacterium Rhodococcus equi.</title>
        <authorList>
            <person name="Anastasi E."/>
            <person name="MacArthur I."/>
            <person name="Scortti M."/>
            <person name="Alvarez S."/>
            <person name="Giguere S."/>
            <person name="Vazquez-Boland J.A."/>
        </authorList>
    </citation>
    <scope>NUCLEOTIDE SEQUENCE [LARGE SCALE GENOMIC DNA]</scope>
    <source>
        <strain evidence="9 10">PAM1271</strain>
    </source>
</reference>
<evidence type="ECO:0000256" key="2">
    <source>
        <dbReference type="ARBA" id="ARBA00022692"/>
    </source>
</evidence>
<name>A0AAE5IQ76_RHOHA</name>
<feature type="transmembrane region" description="Helical" evidence="6">
    <location>
        <begin position="284"/>
        <end position="304"/>
    </location>
</feature>
<keyword evidence="4 6" id="KW-0472">Membrane</keyword>
<accession>A0AAE5IQ76</accession>
<dbReference type="InterPro" id="IPR011701">
    <property type="entry name" value="MFS"/>
</dbReference>
<feature type="transmembrane region" description="Helical" evidence="6">
    <location>
        <begin position="164"/>
        <end position="184"/>
    </location>
</feature>
<evidence type="ECO:0000313" key="10">
    <source>
        <dbReference type="Proteomes" id="UP000193518"/>
    </source>
</evidence>
<feature type="transmembrane region" description="Helical" evidence="6">
    <location>
        <begin position="316"/>
        <end position="339"/>
    </location>
</feature>
<dbReference type="AlphaFoldDB" id="A0AAE5IQ76"/>
<dbReference type="Pfam" id="PF07690">
    <property type="entry name" value="MFS_1"/>
    <property type="match status" value="1"/>
</dbReference>
<keyword evidence="3 6" id="KW-1133">Transmembrane helix</keyword>
<evidence type="ECO:0000256" key="5">
    <source>
        <dbReference type="SAM" id="MobiDB-lite"/>
    </source>
</evidence>
<dbReference type="InterPro" id="IPR050382">
    <property type="entry name" value="MFS_Na/Anion_cotransporter"/>
</dbReference>